<protein>
    <submittedName>
        <fullName evidence="3">Histidine phosphatase family protein</fullName>
    </submittedName>
</protein>
<evidence type="ECO:0000313" key="4">
    <source>
        <dbReference type="Proteomes" id="UP001202248"/>
    </source>
</evidence>
<keyword evidence="4" id="KW-1185">Reference proteome</keyword>
<gene>
    <name evidence="3" type="ORF">MKP09_18660</name>
</gene>
<name>A0ABS9SN33_9BACT</name>
<dbReference type="InterPro" id="IPR013078">
    <property type="entry name" value="His_Pase_superF_clade-1"/>
</dbReference>
<dbReference type="CDD" id="cd07067">
    <property type="entry name" value="HP_PGM_like"/>
    <property type="match status" value="1"/>
</dbReference>
<evidence type="ECO:0000256" key="1">
    <source>
        <dbReference type="ARBA" id="ARBA00023152"/>
    </source>
</evidence>
<dbReference type="InterPro" id="IPR029033">
    <property type="entry name" value="His_PPase_superfam"/>
</dbReference>
<sequence>MSNEILKVYLLRHGQTAWNADNNRYCGRTDIPLTSLGVQQAEAVKAQLDGISIDAAYASPLIRARTTAEIACGKKVITDERLIEADFGLWEKRRVKNL</sequence>
<dbReference type="PANTHER" id="PTHR48100:SF1">
    <property type="entry name" value="HISTIDINE PHOSPHATASE FAMILY PROTEIN-RELATED"/>
    <property type="match status" value="1"/>
</dbReference>
<keyword evidence="2" id="KW-0413">Isomerase</keyword>
<evidence type="ECO:0000256" key="2">
    <source>
        <dbReference type="ARBA" id="ARBA00023235"/>
    </source>
</evidence>
<dbReference type="EMBL" id="JAKWBL010000004">
    <property type="protein sequence ID" value="MCH5599789.1"/>
    <property type="molecule type" value="Genomic_DNA"/>
</dbReference>
<dbReference type="Pfam" id="PF00300">
    <property type="entry name" value="His_Phos_1"/>
    <property type="match status" value="1"/>
</dbReference>
<proteinExistence type="predicted"/>
<dbReference type="PROSITE" id="PS00175">
    <property type="entry name" value="PG_MUTASE"/>
    <property type="match status" value="1"/>
</dbReference>
<dbReference type="PANTHER" id="PTHR48100">
    <property type="entry name" value="BROAD-SPECIFICITY PHOSPHATASE YOR283W-RELATED"/>
    <property type="match status" value="1"/>
</dbReference>
<keyword evidence="1" id="KW-0324">Glycolysis</keyword>
<organism evidence="3 4">
    <name type="scientific">Niabella ginsengisoli</name>
    <dbReference type="NCBI Taxonomy" id="522298"/>
    <lineage>
        <taxon>Bacteria</taxon>
        <taxon>Pseudomonadati</taxon>
        <taxon>Bacteroidota</taxon>
        <taxon>Chitinophagia</taxon>
        <taxon>Chitinophagales</taxon>
        <taxon>Chitinophagaceae</taxon>
        <taxon>Niabella</taxon>
    </lineage>
</organism>
<dbReference type="Proteomes" id="UP001202248">
    <property type="component" value="Unassembled WGS sequence"/>
</dbReference>
<dbReference type="InterPro" id="IPR001345">
    <property type="entry name" value="PG/BPGM_mutase_AS"/>
</dbReference>
<dbReference type="SMART" id="SM00855">
    <property type="entry name" value="PGAM"/>
    <property type="match status" value="1"/>
</dbReference>
<dbReference type="Gene3D" id="3.40.50.1240">
    <property type="entry name" value="Phosphoglycerate mutase-like"/>
    <property type="match status" value="1"/>
</dbReference>
<comment type="caution">
    <text evidence="3">The sequence shown here is derived from an EMBL/GenBank/DDBJ whole genome shotgun (WGS) entry which is preliminary data.</text>
</comment>
<evidence type="ECO:0000313" key="3">
    <source>
        <dbReference type="EMBL" id="MCH5599789.1"/>
    </source>
</evidence>
<dbReference type="SUPFAM" id="SSF53254">
    <property type="entry name" value="Phosphoglycerate mutase-like"/>
    <property type="match status" value="1"/>
</dbReference>
<reference evidence="3 4" key="1">
    <citation type="submission" date="2022-02" db="EMBL/GenBank/DDBJ databases">
        <authorList>
            <person name="Min J."/>
        </authorList>
    </citation>
    <scope>NUCLEOTIDE SEQUENCE [LARGE SCALE GENOMIC DNA]</scope>
    <source>
        <strain evidence="3 4">GR10-1</strain>
    </source>
</reference>
<accession>A0ABS9SN33</accession>
<dbReference type="InterPro" id="IPR050275">
    <property type="entry name" value="PGM_Phosphatase"/>
</dbReference>